<dbReference type="STRING" id="146020.RMCB_2290"/>
<reference evidence="8" key="2">
    <citation type="submission" date="2016-02" db="EMBL/GenBank/DDBJ databases">
        <title>Draft genome sequence of five rapidly growing Mycobacterium species.</title>
        <authorList>
            <person name="Katahira K."/>
            <person name="Gotou Y."/>
            <person name="Iida K."/>
            <person name="Ogura Y."/>
            <person name="Hayashi T."/>
        </authorList>
    </citation>
    <scope>NUCLEOTIDE SEQUENCE [LARGE SCALE GENOMIC DNA]</scope>
    <source>
        <strain evidence="8">JCM15654</strain>
    </source>
</reference>
<protein>
    <submittedName>
        <fullName evidence="7">Salicylate 1-monooxygenase</fullName>
    </submittedName>
</protein>
<dbReference type="GO" id="GO:0004497">
    <property type="term" value="F:monooxygenase activity"/>
    <property type="evidence" value="ECO:0007669"/>
    <property type="project" value="UniProtKB-KW"/>
</dbReference>
<dbReference type="AlphaFoldDB" id="A0A100VY80"/>
<gene>
    <name evidence="7" type="ORF">RMCB_2290</name>
</gene>
<dbReference type="EMBL" id="BCSX01000021">
    <property type="protein sequence ID" value="GAS88194.1"/>
    <property type="molecule type" value="Genomic_DNA"/>
</dbReference>
<feature type="domain" description="FAD-binding" evidence="6">
    <location>
        <begin position="61"/>
        <end position="123"/>
    </location>
</feature>
<dbReference type="Gene3D" id="3.50.50.60">
    <property type="entry name" value="FAD/NAD(P)-binding domain"/>
    <property type="match status" value="1"/>
</dbReference>
<keyword evidence="5 7" id="KW-0503">Monooxygenase</keyword>
<reference evidence="8" key="1">
    <citation type="journal article" date="2016" name="Genome Announc.">
        <title>Draft Genome Sequences of Five Rapidly Growing Mycobacterium Species, M. thermoresistibile, M. fortuitum subsp. acetamidolyticum, M. canariasense, M. brisbanense, and M. novocastrense.</title>
        <authorList>
            <person name="Katahira K."/>
            <person name="Ogura Y."/>
            <person name="Gotoh Y."/>
            <person name="Hayashi T."/>
        </authorList>
    </citation>
    <scope>NUCLEOTIDE SEQUENCE [LARGE SCALE GENOMIC DNA]</scope>
    <source>
        <strain evidence="8">JCM15654</strain>
    </source>
</reference>
<dbReference type="PRINTS" id="PR00420">
    <property type="entry name" value="RNGMNOXGNASE"/>
</dbReference>
<dbReference type="Pfam" id="PF01494">
    <property type="entry name" value="FAD_binding_3"/>
    <property type="match status" value="1"/>
</dbReference>
<comment type="caution">
    <text evidence="7">The sequence shown here is derived from an EMBL/GenBank/DDBJ whole genome shotgun (WGS) entry which is preliminary data.</text>
</comment>
<dbReference type="InterPro" id="IPR002938">
    <property type="entry name" value="FAD-bd"/>
</dbReference>
<dbReference type="InterPro" id="IPR050493">
    <property type="entry name" value="FAD-dep_Monooxygenase_BioMet"/>
</dbReference>
<evidence type="ECO:0000259" key="6">
    <source>
        <dbReference type="Pfam" id="PF01494"/>
    </source>
</evidence>
<keyword evidence="2" id="KW-0285">Flavoprotein</keyword>
<keyword evidence="4" id="KW-0560">Oxidoreductase</keyword>
<dbReference type="SUPFAM" id="SSF51905">
    <property type="entry name" value="FAD/NAD(P)-binding domain"/>
    <property type="match status" value="1"/>
</dbReference>
<evidence type="ECO:0000313" key="8">
    <source>
        <dbReference type="Proteomes" id="UP000069620"/>
    </source>
</evidence>
<dbReference type="SUPFAM" id="SSF54373">
    <property type="entry name" value="FAD-linked reductases, C-terminal domain"/>
    <property type="match status" value="1"/>
</dbReference>
<sequence length="143" mass="16249">MVNIVAVRESSDWVEESWTVPSSQAALLEAFDGWNEDLIRLFKMSDPSEIFAWCLFDRDPMSQWGKGRLTLLGDAAHPMLPFLSQGASMAIEDAYVLGKLLGRYPDPTTALRLYENERISRTSKVQLAARERGKTYHLPARWS</sequence>
<dbReference type="PANTHER" id="PTHR13789:SF318">
    <property type="entry name" value="GERANYLGERANYL DIPHOSPHATE REDUCTASE"/>
    <property type="match status" value="1"/>
</dbReference>
<dbReference type="Proteomes" id="UP000069620">
    <property type="component" value="Unassembled WGS sequence"/>
</dbReference>
<evidence type="ECO:0000256" key="2">
    <source>
        <dbReference type="ARBA" id="ARBA00022630"/>
    </source>
</evidence>
<evidence type="ECO:0000256" key="3">
    <source>
        <dbReference type="ARBA" id="ARBA00022827"/>
    </source>
</evidence>
<dbReference type="GO" id="GO:0071949">
    <property type="term" value="F:FAD binding"/>
    <property type="evidence" value="ECO:0007669"/>
    <property type="project" value="InterPro"/>
</dbReference>
<dbReference type="RefSeq" id="WP_072278450.1">
    <property type="nucleotide sequence ID" value="NZ_BCSX01000021.1"/>
</dbReference>
<name>A0A100VY80_9MYCO</name>
<comment type="cofactor">
    <cofactor evidence="1">
        <name>FAD</name>
        <dbReference type="ChEBI" id="CHEBI:57692"/>
    </cofactor>
</comment>
<accession>A0A100VY80</accession>
<evidence type="ECO:0000256" key="4">
    <source>
        <dbReference type="ARBA" id="ARBA00023002"/>
    </source>
</evidence>
<evidence type="ECO:0000256" key="5">
    <source>
        <dbReference type="ARBA" id="ARBA00023033"/>
    </source>
</evidence>
<organism evidence="7 8">
    <name type="scientific">Mycolicibacterium brisbanense</name>
    <dbReference type="NCBI Taxonomy" id="146020"/>
    <lineage>
        <taxon>Bacteria</taxon>
        <taxon>Bacillati</taxon>
        <taxon>Actinomycetota</taxon>
        <taxon>Actinomycetes</taxon>
        <taxon>Mycobacteriales</taxon>
        <taxon>Mycobacteriaceae</taxon>
        <taxon>Mycolicibacterium</taxon>
    </lineage>
</organism>
<dbReference type="PANTHER" id="PTHR13789">
    <property type="entry name" value="MONOOXYGENASE"/>
    <property type="match status" value="1"/>
</dbReference>
<dbReference type="InterPro" id="IPR036188">
    <property type="entry name" value="FAD/NAD-bd_sf"/>
</dbReference>
<proteinExistence type="predicted"/>
<evidence type="ECO:0000256" key="1">
    <source>
        <dbReference type="ARBA" id="ARBA00001974"/>
    </source>
</evidence>
<keyword evidence="8" id="KW-1185">Reference proteome</keyword>
<evidence type="ECO:0000313" key="7">
    <source>
        <dbReference type="EMBL" id="GAS88194.1"/>
    </source>
</evidence>
<keyword evidence="3" id="KW-0274">FAD</keyword>